<dbReference type="AlphaFoldDB" id="A0ABD4KCI9"/>
<sequence>MAYSAIAVANAFIEKANERGIRDLSPMKLQKLVFFAHSWMLALSGKPLIKEPVKAWKYGPVIDSVYHEFKSYGSRNIVSLGTEFEGLDSDDVFDMKYIIPKLPKNDEHANAIINAILDTYGNRTATYLSNLTHEPGSAWAVTRKLHCDGGVREFVIPNDIIKETTIKKLKID</sequence>
<reference evidence="2 3" key="1">
    <citation type="submission" date="2020-11" db="EMBL/GenBank/DDBJ databases">
        <title>Identification of Lelliottia nimipressuralis from Wound Infection by Whole Genome-Based Bacterial Identification.</title>
        <authorList>
            <person name="Navarathna D.H."/>
            <person name="Choi H."/>
            <person name="Jinadatha C."/>
            <person name="Chatterjee P."/>
            <person name="Hwang M."/>
        </authorList>
    </citation>
    <scope>NUCLEOTIDE SEQUENCE [LARGE SCALE GENOMIC DNA]</scope>
    <source>
        <strain evidence="2 3">DN2020</strain>
    </source>
</reference>
<dbReference type="EMBL" id="JADIXP010000008">
    <property type="protein sequence ID" value="MBF4179133.1"/>
    <property type="molecule type" value="Genomic_DNA"/>
</dbReference>
<evidence type="ECO:0000259" key="1">
    <source>
        <dbReference type="Pfam" id="PF13274"/>
    </source>
</evidence>
<dbReference type="Proteomes" id="UP000628560">
    <property type="component" value="Unassembled WGS sequence"/>
</dbReference>
<comment type="caution">
    <text evidence="2">The sequence shown here is derived from an EMBL/GenBank/DDBJ whole genome shotgun (WGS) entry which is preliminary data.</text>
</comment>
<accession>A0ABD4KCI9</accession>
<gene>
    <name evidence="2" type="ORF">ISP11_14785</name>
</gene>
<dbReference type="Pfam" id="PF13274">
    <property type="entry name" value="SocA_Panacea"/>
    <property type="match status" value="1"/>
</dbReference>
<name>A0ABD4KCI9_9ENTR</name>
<evidence type="ECO:0000313" key="3">
    <source>
        <dbReference type="Proteomes" id="UP000628560"/>
    </source>
</evidence>
<evidence type="ECO:0000313" key="2">
    <source>
        <dbReference type="EMBL" id="MBF4179133.1"/>
    </source>
</evidence>
<dbReference type="RefSeq" id="WP_194513712.1">
    <property type="nucleotide sequence ID" value="NZ_JADIXP010000008.1"/>
</dbReference>
<feature type="domain" description="Antitoxin SocA-like Panacea" evidence="1">
    <location>
        <begin position="29"/>
        <end position="139"/>
    </location>
</feature>
<dbReference type="InterPro" id="IPR025272">
    <property type="entry name" value="SocA_Panacea"/>
</dbReference>
<organism evidence="2 3">
    <name type="scientific">Lelliottia nimipressuralis</name>
    <dbReference type="NCBI Taxonomy" id="69220"/>
    <lineage>
        <taxon>Bacteria</taxon>
        <taxon>Pseudomonadati</taxon>
        <taxon>Pseudomonadota</taxon>
        <taxon>Gammaproteobacteria</taxon>
        <taxon>Enterobacterales</taxon>
        <taxon>Enterobacteriaceae</taxon>
        <taxon>Lelliottia</taxon>
    </lineage>
</organism>
<protein>
    <submittedName>
        <fullName evidence="2">SocA family protein</fullName>
    </submittedName>
</protein>
<proteinExistence type="predicted"/>